<dbReference type="Proteomes" id="UP001396898">
    <property type="component" value="Unassembled WGS sequence"/>
</dbReference>
<dbReference type="EMBL" id="JAQQWI010000016">
    <property type="protein sequence ID" value="KAK8009330.1"/>
    <property type="molecule type" value="Genomic_DNA"/>
</dbReference>
<protein>
    <recommendedName>
        <fullName evidence="1">Protein kinase domain-containing protein</fullName>
    </recommendedName>
</protein>
<keyword evidence="3" id="KW-1185">Reference proteome</keyword>
<comment type="caution">
    <text evidence="2">The sequence shown here is derived from an EMBL/GenBank/DDBJ whole genome shotgun (WGS) entry which is preliminary data.</text>
</comment>
<dbReference type="InterPro" id="IPR011009">
    <property type="entry name" value="Kinase-like_dom_sf"/>
</dbReference>
<dbReference type="SUPFAM" id="SSF56112">
    <property type="entry name" value="Protein kinase-like (PK-like)"/>
    <property type="match status" value="1"/>
</dbReference>
<evidence type="ECO:0000259" key="1">
    <source>
        <dbReference type="PROSITE" id="PS50011"/>
    </source>
</evidence>
<dbReference type="InterPro" id="IPR000719">
    <property type="entry name" value="Prot_kinase_dom"/>
</dbReference>
<reference evidence="2 3" key="1">
    <citation type="submission" date="2023-01" db="EMBL/GenBank/DDBJ databases">
        <title>Analysis of 21 Apiospora genomes using comparative genomics revels a genus with tremendous synthesis potential of carbohydrate active enzymes and secondary metabolites.</title>
        <authorList>
            <person name="Sorensen T."/>
        </authorList>
    </citation>
    <scope>NUCLEOTIDE SEQUENCE [LARGE SCALE GENOMIC DNA]</scope>
    <source>
        <strain evidence="2 3">CBS 20057</strain>
    </source>
</reference>
<evidence type="ECO:0000313" key="3">
    <source>
        <dbReference type="Proteomes" id="UP001396898"/>
    </source>
</evidence>
<proteinExistence type="predicted"/>
<dbReference type="PROSITE" id="PS50011">
    <property type="entry name" value="PROTEIN_KINASE_DOM"/>
    <property type="match status" value="1"/>
</dbReference>
<feature type="domain" description="Protein kinase" evidence="1">
    <location>
        <begin position="26"/>
        <end position="348"/>
    </location>
</feature>
<name>A0ABR1RFR4_9PEZI</name>
<organism evidence="2 3">
    <name type="scientific">Apiospora marii</name>
    <dbReference type="NCBI Taxonomy" id="335849"/>
    <lineage>
        <taxon>Eukaryota</taxon>
        <taxon>Fungi</taxon>
        <taxon>Dikarya</taxon>
        <taxon>Ascomycota</taxon>
        <taxon>Pezizomycotina</taxon>
        <taxon>Sordariomycetes</taxon>
        <taxon>Xylariomycetidae</taxon>
        <taxon>Amphisphaeriales</taxon>
        <taxon>Apiosporaceae</taxon>
        <taxon>Apiospora</taxon>
    </lineage>
</organism>
<evidence type="ECO:0000313" key="2">
    <source>
        <dbReference type="EMBL" id="KAK8009330.1"/>
    </source>
</evidence>
<sequence>MDGPPETKAINHAKTFFGGFPDEIKFEGLEATGWRTVTMRLKVWRTPRIFNRYMIKMAFNEAPSYEYSLAHDIETLQTLQNAVHVVNLEAVSDSQSPDPEPTSFKPLLNPFQGAGLKYEHYLIEHMPNGSLARFIERVSANKAIDRFSNRFIISIFLCAARACAAMAWTPERKLDAFGYQVPEQAQNRDPLPLVHGANRPSHWLFGRIDGFWREHDRIPIMKLAGFDEAYKYNGIEPKFSDAPKFDREAEIVMNCYSPDFPRSGTSNPATRMNVLNVGTLMANIILEDDGLLSVDQAREQLGPKDQWSKNTDPGYDPELLSLIAMCIAVDPNNRPTIAELLDTLNEWIWTKDLPYYRNMNLPYYQRETNEYLQRLVQTYMFNGEEA</sequence>
<accession>A0ABR1RFR4</accession>
<gene>
    <name evidence="2" type="ORF">PG991_011881</name>
</gene>
<dbReference type="Gene3D" id="1.10.510.10">
    <property type="entry name" value="Transferase(Phosphotransferase) domain 1"/>
    <property type="match status" value="1"/>
</dbReference>